<comment type="caution">
    <text evidence="1">The sequence shown here is derived from an EMBL/GenBank/DDBJ whole genome shotgun (WGS) entry which is preliminary data.</text>
</comment>
<reference evidence="1 2" key="1">
    <citation type="submission" date="2019-03" db="EMBL/GenBank/DDBJ databases">
        <title>Single cell metagenomics reveals metabolic interactions within the superorganism composed of flagellate Streblomastix strix and complex community of Bacteroidetes bacteria on its surface.</title>
        <authorList>
            <person name="Treitli S.C."/>
            <person name="Kolisko M."/>
            <person name="Husnik F."/>
            <person name="Keeling P."/>
            <person name="Hampl V."/>
        </authorList>
    </citation>
    <scope>NUCLEOTIDE SEQUENCE [LARGE SCALE GENOMIC DNA]</scope>
    <source>
        <strain evidence="1">ST1C</strain>
    </source>
</reference>
<proteinExistence type="predicted"/>
<protein>
    <submittedName>
        <fullName evidence="1">Uncharacterized protein</fullName>
    </submittedName>
</protein>
<dbReference type="AlphaFoldDB" id="A0A5J4W6T7"/>
<dbReference type="Proteomes" id="UP000324800">
    <property type="component" value="Unassembled WGS sequence"/>
</dbReference>
<evidence type="ECO:0000313" key="2">
    <source>
        <dbReference type="Proteomes" id="UP000324800"/>
    </source>
</evidence>
<accession>A0A5J4W6T7</accession>
<evidence type="ECO:0000313" key="1">
    <source>
        <dbReference type="EMBL" id="KAA6390651.1"/>
    </source>
</evidence>
<organism evidence="1 2">
    <name type="scientific">Streblomastix strix</name>
    <dbReference type="NCBI Taxonomy" id="222440"/>
    <lineage>
        <taxon>Eukaryota</taxon>
        <taxon>Metamonada</taxon>
        <taxon>Preaxostyla</taxon>
        <taxon>Oxymonadida</taxon>
        <taxon>Streblomastigidae</taxon>
        <taxon>Streblomastix</taxon>
    </lineage>
</organism>
<dbReference type="EMBL" id="SNRW01003151">
    <property type="protein sequence ID" value="KAA6390651.1"/>
    <property type="molecule type" value="Genomic_DNA"/>
</dbReference>
<name>A0A5J4W6T7_9EUKA</name>
<gene>
    <name evidence="1" type="ORF">EZS28_013823</name>
</gene>
<sequence length="72" mass="8127">MATKEFESVRCVGNQNPSVSQSSQIIKVLYSTEITDDMTCIHSIIQLQETQRWKKGSKTGFAVDLGKYDDQL</sequence>